<dbReference type="EMBL" id="LXWW01000003">
    <property type="protein sequence ID" value="OAO18179.1"/>
    <property type="molecule type" value="Genomic_DNA"/>
</dbReference>
<comment type="caution">
    <text evidence="2">The sequence shown here is derived from an EMBL/GenBank/DDBJ whole genome shotgun (WGS) entry which is preliminary data.</text>
</comment>
<sequence length="257" mass="29881">MGILNETECADVNGECRYLQEMNVNHFFTIASVFFLIYILFVTYLYCSLGSKLNHYKKLPRGSIDIGRYRLSKQMEKSASESRQRMKDITPKPVEAADKSYGVILNETTNENILINYQKTVALSYQSLDDEINKLYPNLKRTSKQDVRTYVKFLQSKFPKLTDTICENYIKTYELAKFSNHEWTAEMFEEWYGFYKDFTSSLTLPSDLYSVDDSHMPSMYNIARSIKKNDDPLEMIDSDTDDSIPLTYTHGLDSNSD</sequence>
<evidence type="ECO:0000313" key="2">
    <source>
        <dbReference type="EMBL" id="OAO18179.1"/>
    </source>
</evidence>
<proteinExistence type="predicted"/>
<dbReference type="Pfam" id="PF07406">
    <property type="entry name" value="NICE-3"/>
    <property type="match status" value="1"/>
</dbReference>
<organism evidence="2 3">
    <name type="scientific">Blastocystis sp. subtype 1 (strain ATCC 50177 / NandII)</name>
    <dbReference type="NCBI Taxonomy" id="478820"/>
    <lineage>
        <taxon>Eukaryota</taxon>
        <taxon>Sar</taxon>
        <taxon>Stramenopiles</taxon>
        <taxon>Bigyra</taxon>
        <taxon>Opalozoa</taxon>
        <taxon>Opalinata</taxon>
        <taxon>Blastocystidae</taxon>
        <taxon>Blastocystis</taxon>
    </lineage>
</organism>
<evidence type="ECO:0000256" key="1">
    <source>
        <dbReference type="SAM" id="Phobius"/>
    </source>
</evidence>
<gene>
    <name evidence="2" type="ORF">AV274_0073</name>
</gene>
<keyword evidence="1" id="KW-0812">Transmembrane</keyword>
<keyword evidence="3" id="KW-1185">Reference proteome</keyword>
<keyword evidence="1" id="KW-1133">Transmembrane helix</keyword>
<dbReference type="OrthoDB" id="10387216at2759"/>
<keyword evidence="1" id="KW-0472">Membrane</keyword>
<protein>
    <submittedName>
        <fullName evidence="2">Uncharacterized protein</fullName>
    </submittedName>
</protein>
<dbReference type="AlphaFoldDB" id="A0A196SR07"/>
<feature type="transmembrane region" description="Helical" evidence="1">
    <location>
        <begin position="27"/>
        <end position="47"/>
    </location>
</feature>
<dbReference type="Proteomes" id="UP000078348">
    <property type="component" value="Unassembled WGS sequence"/>
</dbReference>
<name>A0A196SR07_BLAHN</name>
<accession>A0A196SR07</accession>
<reference evidence="2 3" key="1">
    <citation type="submission" date="2016-05" db="EMBL/GenBank/DDBJ databases">
        <title>Nuclear genome of Blastocystis sp. subtype 1 NandII.</title>
        <authorList>
            <person name="Gentekaki E."/>
            <person name="Curtis B."/>
            <person name="Stairs C."/>
            <person name="Eme L."/>
            <person name="Herman E."/>
            <person name="Klimes V."/>
            <person name="Arias M.C."/>
            <person name="Elias M."/>
            <person name="Hilliou F."/>
            <person name="Klute M."/>
            <person name="Malik S.-B."/>
            <person name="Pightling A."/>
            <person name="Rachubinski R."/>
            <person name="Salas D."/>
            <person name="Schlacht A."/>
            <person name="Suga H."/>
            <person name="Archibald J."/>
            <person name="Ball S.G."/>
            <person name="Clark G."/>
            <person name="Dacks J."/>
            <person name="Van Der Giezen M."/>
            <person name="Tsaousis A."/>
            <person name="Roger A."/>
        </authorList>
    </citation>
    <scope>NUCLEOTIDE SEQUENCE [LARGE SCALE GENOMIC DNA]</scope>
    <source>
        <strain evidence="3">ATCC 50177 / NandII</strain>
    </source>
</reference>
<evidence type="ECO:0000313" key="3">
    <source>
        <dbReference type="Proteomes" id="UP000078348"/>
    </source>
</evidence>
<dbReference type="InterPro" id="IPR010876">
    <property type="entry name" value="C1orf43"/>
</dbReference>